<feature type="transmembrane region" description="Helical" evidence="3">
    <location>
        <begin position="254"/>
        <end position="276"/>
    </location>
</feature>
<feature type="transmembrane region" description="Helical" evidence="3">
    <location>
        <begin position="151"/>
        <end position="171"/>
    </location>
</feature>
<dbReference type="SUPFAM" id="SSF103473">
    <property type="entry name" value="MFS general substrate transporter"/>
    <property type="match status" value="1"/>
</dbReference>
<dbReference type="Proteomes" id="UP000094336">
    <property type="component" value="Unassembled WGS sequence"/>
</dbReference>
<proteinExistence type="inferred from homology"/>
<evidence type="ECO:0000256" key="2">
    <source>
        <dbReference type="ARBA" id="ARBA00006727"/>
    </source>
</evidence>
<dbReference type="Gene3D" id="1.20.1250.20">
    <property type="entry name" value="MFS general substrate transporter like domains"/>
    <property type="match status" value="2"/>
</dbReference>
<dbReference type="OrthoDB" id="6499973at2759"/>
<dbReference type="PANTHER" id="PTHR11360">
    <property type="entry name" value="MONOCARBOXYLATE TRANSPORTER"/>
    <property type="match status" value="1"/>
</dbReference>
<dbReference type="PANTHER" id="PTHR11360:SF315">
    <property type="entry name" value="TRANSPORTER MCH2-RELATED"/>
    <property type="match status" value="1"/>
</dbReference>
<feature type="transmembrane region" description="Helical" evidence="3">
    <location>
        <begin position="88"/>
        <end position="107"/>
    </location>
</feature>
<feature type="transmembrane region" description="Helical" evidence="3">
    <location>
        <begin position="358"/>
        <end position="376"/>
    </location>
</feature>
<dbReference type="InterPro" id="IPR036259">
    <property type="entry name" value="MFS_trans_sf"/>
</dbReference>
<feature type="transmembrane region" description="Helical" evidence="3">
    <location>
        <begin position="32"/>
        <end position="55"/>
    </location>
</feature>
<reference evidence="5" key="1">
    <citation type="submission" date="2016-05" db="EMBL/GenBank/DDBJ databases">
        <title>Comparative genomics of biotechnologically important yeasts.</title>
        <authorList>
            <consortium name="DOE Joint Genome Institute"/>
            <person name="Riley R."/>
            <person name="Haridas S."/>
            <person name="Wolfe K.H."/>
            <person name="Lopes M.R."/>
            <person name="Hittinger C.T."/>
            <person name="Goker M."/>
            <person name="Salamov A."/>
            <person name="Wisecaver J."/>
            <person name="Long T.M."/>
            <person name="Aerts A.L."/>
            <person name="Barry K."/>
            <person name="Choi C."/>
            <person name="Clum A."/>
            <person name="Coughlan A.Y."/>
            <person name="Deshpande S."/>
            <person name="Douglass A.P."/>
            <person name="Hanson S.J."/>
            <person name="Klenk H.-P."/>
            <person name="Labutti K."/>
            <person name="Lapidus A."/>
            <person name="Lindquist E."/>
            <person name="Lipzen A."/>
            <person name="Meier-Kolthoff J.P."/>
            <person name="Ohm R.A."/>
            <person name="Otillar R.P."/>
            <person name="Pangilinan J."/>
            <person name="Peng Y."/>
            <person name="Rokas A."/>
            <person name="Rosa C.A."/>
            <person name="Scheuner C."/>
            <person name="Sibirny A.A."/>
            <person name="Slot J.C."/>
            <person name="Stielow J.B."/>
            <person name="Sun H."/>
            <person name="Kurtzman C.P."/>
            <person name="Blackwell M."/>
            <person name="Grigoriev I.V."/>
            <person name="Jeffries T.W."/>
        </authorList>
    </citation>
    <scope>NUCLEOTIDE SEQUENCE [LARGE SCALE GENOMIC DNA]</scope>
    <source>
        <strain evidence="5">NRRL Y-12698</strain>
    </source>
</reference>
<feature type="transmembrane region" description="Helical" evidence="3">
    <location>
        <begin position="282"/>
        <end position="306"/>
    </location>
</feature>
<dbReference type="AlphaFoldDB" id="A0A1E3QWZ0"/>
<dbReference type="InterPro" id="IPR050327">
    <property type="entry name" value="Proton-linked_MCT"/>
</dbReference>
<evidence type="ECO:0000313" key="4">
    <source>
        <dbReference type="EMBL" id="ODQ81592.1"/>
    </source>
</evidence>
<feature type="transmembrane region" description="Helical" evidence="3">
    <location>
        <begin position="192"/>
        <end position="216"/>
    </location>
</feature>
<keyword evidence="3" id="KW-0472">Membrane</keyword>
<dbReference type="Pfam" id="PF07690">
    <property type="entry name" value="MFS_1"/>
    <property type="match status" value="1"/>
</dbReference>
<evidence type="ECO:0000256" key="1">
    <source>
        <dbReference type="ARBA" id="ARBA00004141"/>
    </source>
</evidence>
<sequence>MIAFSTWGANSGFAIYLAYYLETKLFTDSVELYALIGGCAVGLGVIFSPVITYLCGVFGIRTVMTIGAFLQLATNLCASWLVNLWQIVLSQGVLGGFSLALVAMPAMTITPQWFKKRRTLASGIGGAGSGAGGIVYNLAMSKIVEEFSYRWALRAQGIMCFVTVCIAISLIRVRTAVKPELRLFDAQVARNFGAWLVILWIILAMFGYVVLMYNLADFTKSLGYSSHQASVVAAMVSLGALVFRPCVGICSDMFGVTTVNMVVHFVVGVFALAMWIPCRNYATALIFGLVVGGLMGSLWFSVGVIVARIGGLRKFNVFFSMVWVFLGMACMASPVIGIRLKSELPAGLLVDPDQYRNVAIFVGCCYIGSALSLWVLRAWIIARDELSGAESESDNGNEFFIRVPARNTIRRLFAKGSKLV</sequence>
<feature type="transmembrane region" description="Helical" evidence="3">
    <location>
        <begin position="119"/>
        <end position="139"/>
    </location>
</feature>
<keyword evidence="3" id="KW-0812">Transmembrane</keyword>
<keyword evidence="5" id="KW-1185">Reference proteome</keyword>
<gene>
    <name evidence="4" type="ORF">BABINDRAFT_6272</name>
</gene>
<evidence type="ECO:0008006" key="6">
    <source>
        <dbReference type="Google" id="ProtNLM"/>
    </source>
</evidence>
<evidence type="ECO:0000313" key="5">
    <source>
        <dbReference type="Proteomes" id="UP000094336"/>
    </source>
</evidence>
<name>A0A1E3QWZ0_9ASCO</name>
<accession>A0A1E3QWZ0</accession>
<dbReference type="GO" id="GO:0016020">
    <property type="term" value="C:membrane"/>
    <property type="evidence" value="ECO:0007669"/>
    <property type="project" value="UniProtKB-SubCell"/>
</dbReference>
<dbReference type="InterPro" id="IPR011701">
    <property type="entry name" value="MFS"/>
</dbReference>
<comment type="subcellular location">
    <subcellularLocation>
        <location evidence="1">Membrane</location>
        <topology evidence="1">Multi-pass membrane protein</topology>
    </subcellularLocation>
</comment>
<feature type="transmembrane region" description="Helical" evidence="3">
    <location>
        <begin position="228"/>
        <end position="247"/>
    </location>
</feature>
<comment type="similarity">
    <text evidence="2">Belongs to the major facilitator superfamily. Monocarboxylate porter (TC 2.A.1.13) family.</text>
</comment>
<protein>
    <recommendedName>
        <fullName evidence="6">Major facilitator superfamily (MFS) profile domain-containing protein</fullName>
    </recommendedName>
</protein>
<dbReference type="RefSeq" id="XP_018986920.1">
    <property type="nucleotide sequence ID" value="XM_019132394.1"/>
</dbReference>
<dbReference type="EMBL" id="KV454427">
    <property type="protein sequence ID" value="ODQ81592.1"/>
    <property type="molecule type" value="Genomic_DNA"/>
</dbReference>
<feature type="transmembrane region" description="Helical" evidence="3">
    <location>
        <begin position="318"/>
        <end position="338"/>
    </location>
</feature>
<dbReference type="GeneID" id="30150247"/>
<keyword evidence="3" id="KW-1133">Transmembrane helix</keyword>
<dbReference type="GO" id="GO:0022857">
    <property type="term" value="F:transmembrane transporter activity"/>
    <property type="evidence" value="ECO:0007669"/>
    <property type="project" value="InterPro"/>
</dbReference>
<evidence type="ECO:0000256" key="3">
    <source>
        <dbReference type="SAM" id="Phobius"/>
    </source>
</evidence>
<organism evidence="4 5">
    <name type="scientific">Babjeviella inositovora NRRL Y-12698</name>
    <dbReference type="NCBI Taxonomy" id="984486"/>
    <lineage>
        <taxon>Eukaryota</taxon>
        <taxon>Fungi</taxon>
        <taxon>Dikarya</taxon>
        <taxon>Ascomycota</taxon>
        <taxon>Saccharomycotina</taxon>
        <taxon>Pichiomycetes</taxon>
        <taxon>Serinales incertae sedis</taxon>
        <taxon>Babjeviella</taxon>
    </lineage>
</organism>
<feature type="transmembrane region" description="Helical" evidence="3">
    <location>
        <begin position="62"/>
        <end position="82"/>
    </location>
</feature>